<dbReference type="PANTHER" id="PTHR21240:SF28">
    <property type="entry name" value="ISO-OROTATE DECARBOXYLASE (EUROFUNG)"/>
    <property type="match status" value="1"/>
</dbReference>
<evidence type="ECO:0000256" key="1">
    <source>
        <dbReference type="ARBA" id="ARBA00023239"/>
    </source>
</evidence>
<accession>A0A7Z7LIJ0</accession>
<keyword evidence="3" id="KW-0378">Hydrolase</keyword>
<dbReference type="KEGG" id="minf:MESINF_2648"/>
<gene>
    <name evidence="3" type="ORF">MESINF_2648</name>
</gene>
<evidence type="ECO:0000313" key="3">
    <source>
        <dbReference type="EMBL" id="SSC14088.1"/>
    </source>
</evidence>
<dbReference type="EMBL" id="LS974202">
    <property type="protein sequence ID" value="SSC14088.1"/>
    <property type="molecule type" value="Genomic_DNA"/>
</dbReference>
<reference evidence="3 4" key="1">
    <citation type="submission" date="2017-01" db="EMBL/GenBank/DDBJ databases">
        <authorList>
            <person name="Erauso G."/>
        </authorList>
    </citation>
    <scope>NUCLEOTIDE SEQUENCE [LARGE SCALE GENOMIC DNA]</scope>
    <source>
        <strain evidence="3">MESINF1</strain>
    </source>
</reference>
<dbReference type="InterPro" id="IPR006680">
    <property type="entry name" value="Amidohydro-rel"/>
</dbReference>
<dbReference type="GO" id="GO:0016831">
    <property type="term" value="F:carboxy-lyase activity"/>
    <property type="evidence" value="ECO:0007669"/>
    <property type="project" value="InterPro"/>
</dbReference>
<dbReference type="Proteomes" id="UP000250796">
    <property type="component" value="Chromosome MESINF"/>
</dbReference>
<evidence type="ECO:0000313" key="4">
    <source>
        <dbReference type="Proteomes" id="UP000250796"/>
    </source>
</evidence>
<proteinExistence type="predicted"/>
<dbReference type="Pfam" id="PF04909">
    <property type="entry name" value="Amidohydro_2"/>
    <property type="match status" value="1"/>
</dbReference>
<dbReference type="PANTHER" id="PTHR21240">
    <property type="entry name" value="2-AMINO-3-CARBOXYLMUCONATE-6-SEMIALDEHYDE DECARBOXYLASE"/>
    <property type="match status" value="1"/>
</dbReference>
<organism evidence="3 4">
    <name type="scientific">Mesotoga infera</name>
    <dbReference type="NCBI Taxonomy" id="1236046"/>
    <lineage>
        <taxon>Bacteria</taxon>
        <taxon>Thermotogati</taxon>
        <taxon>Thermotogota</taxon>
        <taxon>Thermotogae</taxon>
        <taxon>Kosmotogales</taxon>
        <taxon>Kosmotogaceae</taxon>
        <taxon>Mesotoga</taxon>
    </lineage>
</organism>
<keyword evidence="1" id="KW-0456">Lyase</keyword>
<dbReference type="InterPro" id="IPR032466">
    <property type="entry name" value="Metal_Hydrolase"/>
</dbReference>
<dbReference type="InterPro" id="IPR032465">
    <property type="entry name" value="ACMSD"/>
</dbReference>
<dbReference type="GO" id="GO:0005737">
    <property type="term" value="C:cytoplasm"/>
    <property type="evidence" value="ECO:0007669"/>
    <property type="project" value="TreeGrafter"/>
</dbReference>
<dbReference type="GO" id="GO:0016787">
    <property type="term" value="F:hydrolase activity"/>
    <property type="evidence" value="ECO:0007669"/>
    <property type="project" value="UniProtKB-KW"/>
</dbReference>
<dbReference type="GO" id="GO:0019748">
    <property type="term" value="P:secondary metabolic process"/>
    <property type="evidence" value="ECO:0007669"/>
    <property type="project" value="TreeGrafter"/>
</dbReference>
<dbReference type="AlphaFoldDB" id="A0A7Z7LIJ0"/>
<dbReference type="Gene3D" id="3.20.20.140">
    <property type="entry name" value="Metal-dependent hydrolases"/>
    <property type="match status" value="1"/>
</dbReference>
<keyword evidence="4" id="KW-1185">Reference proteome</keyword>
<protein>
    <submittedName>
        <fullName evidence="3">Amidohydrolase 2</fullName>
    </submittedName>
</protein>
<dbReference type="CDD" id="cd01292">
    <property type="entry name" value="metallo-dependent_hydrolases"/>
    <property type="match status" value="1"/>
</dbReference>
<name>A0A7Z7LIJ0_9BACT</name>
<feature type="domain" description="Amidohydrolase-related" evidence="2">
    <location>
        <begin position="7"/>
        <end position="289"/>
    </location>
</feature>
<evidence type="ECO:0000259" key="2">
    <source>
        <dbReference type="Pfam" id="PF04909"/>
    </source>
</evidence>
<sequence>MISMRIIDSHVHFPTPDFFGKPEGRVHPWLAQERTRWRKAWQFDGAEPLQSKDELVERWYREAIKYDISVVFVTSGGNDAMSEIVKAHPDRFYGYAHHDPSLKEAPYLLEKAIKEQGLKGYKILGPAVNTPLDCKDLYPVWEVAQGENIPVLIHFGIMGSAGGIANHVNINPLIIHDVAKNFPDLKIIVPHFGCGYIFETLNLCWACPNVYIDTSGSNQWMRWMPYEVNLEILFRKYRETIGPGRILFGTDSSYFPRGYAKSYFDEQFKAMINVGYSDDEIDKVVFGNIDDLLKGR</sequence>
<dbReference type="SUPFAM" id="SSF51556">
    <property type="entry name" value="Metallo-dependent hydrolases"/>
    <property type="match status" value="1"/>
</dbReference>